<protein>
    <submittedName>
        <fullName evidence="1">Uncharacterized protein</fullName>
    </submittedName>
</protein>
<comment type="caution">
    <text evidence="1">The sequence shown here is derived from an EMBL/GenBank/DDBJ whole genome shotgun (WGS) entry which is preliminary data.</text>
</comment>
<keyword evidence="2" id="KW-1185">Reference proteome</keyword>
<accession>A0A9W9J756</accession>
<organism evidence="1 2">
    <name type="scientific">Penicillium cf. griseofulvum</name>
    <dbReference type="NCBI Taxonomy" id="2972120"/>
    <lineage>
        <taxon>Eukaryota</taxon>
        <taxon>Fungi</taxon>
        <taxon>Dikarya</taxon>
        <taxon>Ascomycota</taxon>
        <taxon>Pezizomycotina</taxon>
        <taxon>Eurotiomycetes</taxon>
        <taxon>Eurotiomycetidae</taxon>
        <taxon>Eurotiales</taxon>
        <taxon>Aspergillaceae</taxon>
        <taxon>Penicillium</taxon>
    </lineage>
</organism>
<proteinExistence type="predicted"/>
<evidence type="ECO:0000313" key="1">
    <source>
        <dbReference type="EMBL" id="KAJ5188881.1"/>
    </source>
</evidence>
<name>A0A9W9J756_9EURO</name>
<evidence type="ECO:0000313" key="2">
    <source>
        <dbReference type="Proteomes" id="UP001150879"/>
    </source>
</evidence>
<reference evidence="1" key="1">
    <citation type="submission" date="2022-11" db="EMBL/GenBank/DDBJ databases">
        <authorList>
            <person name="Petersen C."/>
        </authorList>
    </citation>
    <scope>NUCLEOTIDE SEQUENCE</scope>
    <source>
        <strain evidence="1">IBT 16849</strain>
    </source>
</reference>
<gene>
    <name evidence="1" type="ORF">N7472_007895</name>
</gene>
<reference evidence="1" key="2">
    <citation type="journal article" date="2023" name="IMA Fungus">
        <title>Comparative genomic study of the Penicillium genus elucidates a diverse pangenome and 15 lateral gene transfer events.</title>
        <authorList>
            <person name="Petersen C."/>
            <person name="Sorensen T."/>
            <person name="Nielsen M.R."/>
            <person name="Sondergaard T.E."/>
            <person name="Sorensen J.L."/>
            <person name="Fitzpatrick D.A."/>
            <person name="Frisvad J.C."/>
            <person name="Nielsen K.L."/>
        </authorList>
    </citation>
    <scope>NUCLEOTIDE SEQUENCE</scope>
    <source>
        <strain evidence="1">IBT 16849</strain>
    </source>
</reference>
<dbReference type="AlphaFoldDB" id="A0A9W9J756"/>
<sequence length="144" mass="15764">MHFSKLANTAQSLATAATLAMTVYAGFPVARVTLLSWEGCSVGRPTLGEPKYTTEASVNPLICDRAPVNRDWTIDNFSFNVHMATKDTAFCYGMTVWNNDNCSGKPVHFQPFQSSYSPLIEGKCLPDILDPGFVSFKLACEGFP</sequence>
<dbReference type="EMBL" id="JAPQKP010000005">
    <property type="protein sequence ID" value="KAJ5188881.1"/>
    <property type="molecule type" value="Genomic_DNA"/>
</dbReference>
<dbReference type="Proteomes" id="UP001150879">
    <property type="component" value="Unassembled WGS sequence"/>
</dbReference>